<accession>A0ABM1P2S1</accession>
<reference evidence="4" key="3">
    <citation type="submission" date="2025-08" db="UniProtKB">
        <authorList>
            <consortium name="RefSeq"/>
        </authorList>
    </citation>
    <scope>IDENTIFICATION</scope>
    <source>
        <tissue evidence="4">Whole organism</tissue>
    </source>
</reference>
<evidence type="ECO:0000313" key="4">
    <source>
        <dbReference type="RefSeq" id="XP_017861507.1"/>
    </source>
</evidence>
<dbReference type="Proteomes" id="UP000694904">
    <property type="component" value="Chromosome 4"/>
</dbReference>
<dbReference type="Pfam" id="PF07716">
    <property type="entry name" value="bZIP_2"/>
    <property type="match status" value="1"/>
</dbReference>
<feature type="domain" description="BZIP" evidence="2">
    <location>
        <begin position="25"/>
        <end position="88"/>
    </location>
</feature>
<dbReference type="RefSeq" id="XP_017861507.1">
    <property type="nucleotide sequence ID" value="XM_018006018.1"/>
</dbReference>
<sequence>MPARSNTAKASTSTGNATANEQMQDPAYKLKRKKNNEAVQRTREKTKKTAEERRGRINALKQENLQLATRVQAEKEKIIYLRSLIMQGIKSEEQDPIIEEILRSSDEDNDDDLTTSPNRND</sequence>
<dbReference type="PROSITE" id="PS50217">
    <property type="entry name" value="BZIP"/>
    <property type="match status" value="1"/>
</dbReference>
<dbReference type="Gene3D" id="1.20.5.170">
    <property type="match status" value="1"/>
</dbReference>
<keyword evidence="3" id="KW-1185">Reference proteome</keyword>
<feature type="compositionally biased region" description="Polar residues" evidence="1">
    <location>
        <begin position="1"/>
        <end position="23"/>
    </location>
</feature>
<dbReference type="InterPro" id="IPR046347">
    <property type="entry name" value="bZIP_sf"/>
</dbReference>
<name>A0ABM1P2S1_DROAR</name>
<reference evidence="3" key="1">
    <citation type="journal article" date="1997" name="Nucleic Acids Res.">
        <title>tRNAscan-SE: a program for improved detection of transfer RNA genes in genomic sequence.</title>
        <authorList>
            <person name="Lowe T.M."/>
            <person name="Eddy S.R."/>
        </authorList>
    </citation>
    <scope>NUCLEOTIDE SEQUENCE [LARGE SCALE GENOMIC DNA]</scope>
</reference>
<feature type="region of interest" description="Disordered" evidence="1">
    <location>
        <begin position="100"/>
        <end position="121"/>
    </location>
</feature>
<evidence type="ECO:0000259" key="2">
    <source>
        <dbReference type="PROSITE" id="PS50217"/>
    </source>
</evidence>
<dbReference type="GeneID" id="108612931"/>
<dbReference type="InterPro" id="IPR004827">
    <property type="entry name" value="bZIP"/>
</dbReference>
<gene>
    <name evidence="4" type="primary">LOC108612931</name>
</gene>
<evidence type="ECO:0000313" key="3">
    <source>
        <dbReference type="Proteomes" id="UP000694904"/>
    </source>
</evidence>
<dbReference type="SMART" id="SM00338">
    <property type="entry name" value="BRLZ"/>
    <property type="match status" value="1"/>
</dbReference>
<evidence type="ECO:0000256" key="1">
    <source>
        <dbReference type="SAM" id="MobiDB-lite"/>
    </source>
</evidence>
<proteinExistence type="predicted"/>
<feature type="compositionally biased region" description="Basic and acidic residues" evidence="1">
    <location>
        <begin position="40"/>
        <end position="55"/>
    </location>
</feature>
<reference evidence="3" key="2">
    <citation type="journal article" date="2016" name="G3 (Bethesda)">
        <title>Genome Evolution in Three Species of Cactophilic Drosophila.</title>
        <authorList>
            <person name="Sanchez-Flores A."/>
            <person name="Penazola F."/>
            <person name="Carpinteyro-Ponce J."/>
            <person name="Nazario-Yepiz N."/>
            <person name="Abreu-Goodger C."/>
            <person name="Machado C.A."/>
            <person name="Markow T.A."/>
        </authorList>
    </citation>
    <scope>NUCLEOTIDE SEQUENCE [LARGE SCALE GENOMIC DNA]</scope>
</reference>
<protein>
    <submittedName>
        <fullName evidence="4">Cell death specification protein 2</fullName>
    </submittedName>
</protein>
<organism evidence="3 4">
    <name type="scientific">Drosophila arizonae</name>
    <name type="common">Fruit fly</name>
    <dbReference type="NCBI Taxonomy" id="7263"/>
    <lineage>
        <taxon>Eukaryota</taxon>
        <taxon>Metazoa</taxon>
        <taxon>Ecdysozoa</taxon>
        <taxon>Arthropoda</taxon>
        <taxon>Hexapoda</taxon>
        <taxon>Insecta</taxon>
        <taxon>Pterygota</taxon>
        <taxon>Neoptera</taxon>
        <taxon>Endopterygota</taxon>
        <taxon>Diptera</taxon>
        <taxon>Brachycera</taxon>
        <taxon>Muscomorpha</taxon>
        <taxon>Ephydroidea</taxon>
        <taxon>Drosophilidae</taxon>
        <taxon>Drosophila</taxon>
    </lineage>
</organism>
<feature type="region of interest" description="Disordered" evidence="1">
    <location>
        <begin position="1"/>
        <end position="55"/>
    </location>
</feature>
<dbReference type="SUPFAM" id="SSF57959">
    <property type="entry name" value="Leucine zipper domain"/>
    <property type="match status" value="1"/>
</dbReference>